<keyword evidence="4 7" id="KW-1133">Transmembrane helix</keyword>
<feature type="transmembrane region" description="Helical" evidence="7">
    <location>
        <begin position="20"/>
        <end position="38"/>
    </location>
</feature>
<keyword evidence="1 7" id="KW-0602">Photosynthesis</keyword>
<keyword evidence="3 7" id="KW-0603">Photosystem I</keyword>
<sequence>MNVYLFRSPLTMPISETQIFVALLIALIPGILAFRLSTELYK</sequence>
<name>A0A563VUR4_9CYAN</name>
<evidence type="ECO:0000256" key="5">
    <source>
        <dbReference type="ARBA" id="ARBA00023078"/>
    </source>
</evidence>
<dbReference type="AlphaFoldDB" id="A0A563VUR4"/>
<dbReference type="GO" id="GO:0009522">
    <property type="term" value="C:photosystem I"/>
    <property type="evidence" value="ECO:0007669"/>
    <property type="project" value="UniProtKB-KW"/>
</dbReference>
<dbReference type="GO" id="GO:0031676">
    <property type="term" value="C:plasma membrane-derived thylakoid membrane"/>
    <property type="evidence" value="ECO:0007669"/>
    <property type="project" value="UniProtKB-SubCell"/>
</dbReference>
<reference evidence="8 9" key="1">
    <citation type="submission" date="2019-01" db="EMBL/GenBank/DDBJ databases">
        <authorList>
            <person name="Brito A."/>
        </authorList>
    </citation>
    <scope>NUCLEOTIDE SEQUENCE [LARGE SCALE GENOMIC DNA]</scope>
    <source>
        <strain evidence="8">1</strain>
    </source>
</reference>
<keyword evidence="5 7" id="KW-0793">Thylakoid</keyword>
<protein>
    <recommendedName>
        <fullName evidence="7">Photosystem I reaction center subunit XII</fullName>
    </recommendedName>
    <alternativeName>
        <fullName evidence="7">PSI-M</fullName>
    </alternativeName>
</protein>
<dbReference type="HAMAP" id="MF_00828">
    <property type="entry name" value="PSI_PsaM"/>
    <property type="match status" value="1"/>
</dbReference>
<evidence type="ECO:0000256" key="2">
    <source>
        <dbReference type="ARBA" id="ARBA00022692"/>
    </source>
</evidence>
<keyword evidence="9" id="KW-1185">Reference proteome</keyword>
<dbReference type="Pfam" id="PF07465">
    <property type="entry name" value="PsaM"/>
    <property type="match status" value="1"/>
</dbReference>
<evidence type="ECO:0000256" key="7">
    <source>
        <dbReference type="HAMAP-Rule" id="MF_00828"/>
    </source>
</evidence>
<evidence type="ECO:0000256" key="3">
    <source>
        <dbReference type="ARBA" id="ARBA00022836"/>
    </source>
</evidence>
<gene>
    <name evidence="7" type="primary">psaM</name>
    <name evidence="8" type="ORF">H1P_3100003</name>
</gene>
<dbReference type="EMBL" id="CAACVJ010000236">
    <property type="protein sequence ID" value="VEP15153.1"/>
    <property type="molecule type" value="Genomic_DNA"/>
</dbReference>
<accession>A0A563VUR4</accession>
<dbReference type="InterPro" id="IPR010010">
    <property type="entry name" value="PSI_PsaM"/>
</dbReference>
<dbReference type="NCBIfam" id="TIGR03053">
    <property type="entry name" value="PS_I_psaM"/>
    <property type="match status" value="1"/>
</dbReference>
<proteinExistence type="inferred from homology"/>
<evidence type="ECO:0000256" key="4">
    <source>
        <dbReference type="ARBA" id="ARBA00022989"/>
    </source>
</evidence>
<dbReference type="InterPro" id="IPR037279">
    <property type="entry name" value="PSI_PsaM_sf"/>
</dbReference>
<keyword evidence="2 7" id="KW-0812">Transmembrane</keyword>
<evidence type="ECO:0000313" key="8">
    <source>
        <dbReference type="EMBL" id="VEP15153.1"/>
    </source>
</evidence>
<keyword evidence="6 7" id="KW-0472">Membrane</keyword>
<evidence type="ECO:0000313" key="9">
    <source>
        <dbReference type="Proteomes" id="UP000320055"/>
    </source>
</evidence>
<dbReference type="GO" id="GO:0015979">
    <property type="term" value="P:photosynthesis"/>
    <property type="evidence" value="ECO:0007669"/>
    <property type="project" value="UniProtKB-UniRule"/>
</dbReference>
<comment type="subcellular location">
    <subcellularLocation>
        <location evidence="7">Cellular thylakoid membrane</location>
        <topology evidence="7">Single-pass membrane protein</topology>
    </subcellularLocation>
</comment>
<dbReference type="Proteomes" id="UP000320055">
    <property type="component" value="Unassembled WGS sequence"/>
</dbReference>
<evidence type="ECO:0000256" key="6">
    <source>
        <dbReference type="ARBA" id="ARBA00023136"/>
    </source>
</evidence>
<evidence type="ECO:0000256" key="1">
    <source>
        <dbReference type="ARBA" id="ARBA00022531"/>
    </source>
</evidence>
<comment type="similarity">
    <text evidence="7">Belongs to the PsaM family.</text>
</comment>
<dbReference type="SUPFAM" id="SSF81548">
    <property type="entry name" value="Subunit XII of photosystem I reaction centre, PsaM"/>
    <property type="match status" value="1"/>
</dbReference>
<organism evidence="8 9">
    <name type="scientific">Hyella patelloides LEGE 07179</name>
    <dbReference type="NCBI Taxonomy" id="945734"/>
    <lineage>
        <taxon>Bacteria</taxon>
        <taxon>Bacillati</taxon>
        <taxon>Cyanobacteriota</taxon>
        <taxon>Cyanophyceae</taxon>
        <taxon>Pleurocapsales</taxon>
        <taxon>Hyellaceae</taxon>
        <taxon>Hyella</taxon>
    </lineage>
</organism>